<protein>
    <recommendedName>
        <fullName evidence="1">tRNA(Ile)-lysidine synthetase</fullName>
        <ecNumber evidence="1">6.3.4.19</ecNumber>
    </recommendedName>
</protein>
<evidence type="ECO:0000256" key="5">
    <source>
        <dbReference type="ARBA" id="ARBA00022840"/>
    </source>
</evidence>
<dbReference type="CDD" id="cd01992">
    <property type="entry name" value="TilS_N"/>
    <property type="match status" value="1"/>
</dbReference>
<gene>
    <name evidence="8" type="ORF">CAC42_6273</name>
</gene>
<dbReference type="InParanoid" id="A0A2K1QTQ6"/>
<evidence type="ECO:0000256" key="1">
    <source>
        <dbReference type="ARBA" id="ARBA00013267"/>
    </source>
</evidence>
<dbReference type="EC" id="6.3.4.19" evidence="1"/>
<keyword evidence="3" id="KW-0819">tRNA processing</keyword>
<feature type="domain" description="tRNA(Ile)-lysidine/2-thiocytidine synthase N-terminal" evidence="7">
    <location>
        <begin position="35"/>
        <end position="282"/>
    </location>
</feature>
<proteinExistence type="inferred from homology"/>
<name>A0A2K1QTQ6_9PEZI</name>
<evidence type="ECO:0000256" key="3">
    <source>
        <dbReference type="ARBA" id="ARBA00022694"/>
    </source>
</evidence>
<evidence type="ECO:0000313" key="8">
    <source>
        <dbReference type="EMBL" id="PNS18456.1"/>
    </source>
</evidence>
<dbReference type="SUPFAM" id="SSF52402">
    <property type="entry name" value="Adenine nucleotide alpha hydrolases-like"/>
    <property type="match status" value="1"/>
</dbReference>
<evidence type="ECO:0000256" key="4">
    <source>
        <dbReference type="ARBA" id="ARBA00022741"/>
    </source>
</evidence>
<comment type="caution">
    <text evidence="8">The sequence shown here is derived from an EMBL/GenBank/DDBJ whole genome shotgun (WGS) entry which is preliminary data.</text>
</comment>
<sequence length="605" mass="67683">MGFKQLLKDIRPISQTVFNDILRPIWLSEGRRAKIGIALSGGSDSMALAHLCHHFQSNDYNSRPLFTAFIVDHGVRPGSLEEAHRIRNFVSSKMGRARIATPAGMRDMSQDDKNAVDVKILKLAWNTNVHPSKLPNFESAARRLRYQALAKACLVEGITTLLLGHHADDQAETVLLRLKGGYLGSGLQGMSRVADIPECNGMYGYKSGDPRRVTVNSGNSLPLIKENARDAMIEDGGIKIHRPLLGFTKKELQATCLANRVMWVEDETNKDPTLTVRNTAREMLDQDRLPAALSRDSLLKYAERLKASEETEAKVVDSIFKSCNIVLDLATGGVEVRFPPDIMAVLDGGEGSVTQVRRRSRAAKLLRKIIVLASPTDKIPLEDTGQALRMTFPSLFIDKASAETMHGGVTSVGKVLYHVTKPASDTAASASTVCRIVRAPPTAKDQLEQRRVLQEEVVRRSESFEWTSTGRQLFDGRWWIKLRFRKFNLIPGRRLSVRFLQSKDIEALNRDASKYTVFKPLKDLLRTRAPGSTRFTLPAIIESYYTITDAGQRELAEKLVALPTLNWSSVGWQPYDKHARRDGWTWELRYKKVDLGQGPGHKFIA</sequence>
<dbReference type="Gene3D" id="3.40.50.620">
    <property type="entry name" value="HUPs"/>
    <property type="match status" value="1"/>
</dbReference>
<dbReference type="STRING" id="2082308.A0A2K1QTQ6"/>
<keyword evidence="2" id="KW-0436">Ligase</keyword>
<dbReference type="Pfam" id="PF01171">
    <property type="entry name" value="ATP_bind_3"/>
    <property type="match status" value="1"/>
</dbReference>
<dbReference type="GO" id="GO:0005524">
    <property type="term" value="F:ATP binding"/>
    <property type="evidence" value="ECO:0007669"/>
    <property type="project" value="UniProtKB-KW"/>
</dbReference>
<dbReference type="OrthoDB" id="434144at2759"/>
<dbReference type="GO" id="GO:0032267">
    <property type="term" value="F:tRNA(Ile)-lysidine synthase activity"/>
    <property type="evidence" value="ECO:0007669"/>
    <property type="project" value="UniProtKB-EC"/>
</dbReference>
<dbReference type="EMBL" id="NKHZ01000041">
    <property type="protein sequence ID" value="PNS18456.1"/>
    <property type="molecule type" value="Genomic_DNA"/>
</dbReference>
<dbReference type="PANTHER" id="PTHR43033">
    <property type="entry name" value="TRNA(ILE)-LYSIDINE SYNTHASE-RELATED"/>
    <property type="match status" value="1"/>
</dbReference>
<dbReference type="Proteomes" id="UP000243797">
    <property type="component" value="Unassembled WGS sequence"/>
</dbReference>
<keyword evidence="9" id="KW-1185">Reference proteome</keyword>
<dbReference type="InterPro" id="IPR012795">
    <property type="entry name" value="tRNA_Ile_lys_synt_N"/>
</dbReference>
<dbReference type="GO" id="GO:0008033">
    <property type="term" value="P:tRNA processing"/>
    <property type="evidence" value="ECO:0007669"/>
    <property type="project" value="UniProtKB-KW"/>
</dbReference>
<keyword evidence="5" id="KW-0067">ATP-binding</keyword>
<dbReference type="InterPro" id="IPR012094">
    <property type="entry name" value="tRNA_Ile_lys_synt"/>
</dbReference>
<dbReference type="InterPro" id="IPR011063">
    <property type="entry name" value="TilS/TtcA_N"/>
</dbReference>
<keyword evidence="4" id="KW-0547">Nucleotide-binding</keyword>
<organism evidence="8 9">
    <name type="scientific">Sphaceloma murrayae</name>
    <dbReference type="NCBI Taxonomy" id="2082308"/>
    <lineage>
        <taxon>Eukaryota</taxon>
        <taxon>Fungi</taxon>
        <taxon>Dikarya</taxon>
        <taxon>Ascomycota</taxon>
        <taxon>Pezizomycotina</taxon>
        <taxon>Dothideomycetes</taxon>
        <taxon>Dothideomycetidae</taxon>
        <taxon>Myriangiales</taxon>
        <taxon>Elsinoaceae</taxon>
        <taxon>Sphaceloma</taxon>
    </lineage>
</organism>
<accession>A0A2K1QTQ6</accession>
<comment type="catalytic activity">
    <reaction evidence="6">
        <text>cytidine(34) in tRNA(Ile2) + L-lysine + ATP = lysidine(34) in tRNA(Ile2) + AMP + diphosphate + H(+)</text>
        <dbReference type="Rhea" id="RHEA:43744"/>
        <dbReference type="Rhea" id="RHEA-COMP:10625"/>
        <dbReference type="Rhea" id="RHEA-COMP:10670"/>
        <dbReference type="ChEBI" id="CHEBI:15378"/>
        <dbReference type="ChEBI" id="CHEBI:30616"/>
        <dbReference type="ChEBI" id="CHEBI:32551"/>
        <dbReference type="ChEBI" id="CHEBI:33019"/>
        <dbReference type="ChEBI" id="CHEBI:82748"/>
        <dbReference type="ChEBI" id="CHEBI:83665"/>
        <dbReference type="ChEBI" id="CHEBI:456215"/>
        <dbReference type="EC" id="6.3.4.19"/>
    </reaction>
</comment>
<dbReference type="HAMAP" id="MF_01161">
    <property type="entry name" value="tRNA_Ile_lys_synt"/>
    <property type="match status" value="1"/>
</dbReference>
<dbReference type="InterPro" id="IPR014729">
    <property type="entry name" value="Rossmann-like_a/b/a_fold"/>
</dbReference>
<reference evidence="8 9" key="1">
    <citation type="submission" date="2017-06" db="EMBL/GenBank/DDBJ databases">
        <title>Draft genome sequence of a variant of Elsinoe murrayae.</title>
        <authorList>
            <person name="Cheng Q."/>
        </authorList>
    </citation>
    <scope>NUCLEOTIDE SEQUENCE [LARGE SCALE GENOMIC DNA]</scope>
    <source>
        <strain evidence="8 9">CQ-2017a</strain>
    </source>
</reference>
<evidence type="ECO:0000259" key="7">
    <source>
        <dbReference type="Pfam" id="PF01171"/>
    </source>
</evidence>
<dbReference type="PANTHER" id="PTHR43033:SF1">
    <property type="entry name" value="TRNA(ILE)-LYSIDINE SYNTHASE-RELATED"/>
    <property type="match status" value="1"/>
</dbReference>
<dbReference type="AlphaFoldDB" id="A0A2K1QTQ6"/>
<evidence type="ECO:0000256" key="2">
    <source>
        <dbReference type="ARBA" id="ARBA00022598"/>
    </source>
</evidence>
<evidence type="ECO:0000256" key="6">
    <source>
        <dbReference type="ARBA" id="ARBA00048539"/>
    </source>
</evidence>
<evidence type="ECO:0000313" key="9">
    <source>
        <dbReference type="Proteomes" id="UP000243797"/>
    </source>
</evidence>